<dbReference type="CDD" id="cd07302">
    <property type="entry name" value="CHD"/>
    <property type="match status" value="1"/>
</dbReference>
<dbReference type="RefSeq" id="WP_114714441.1">
    <property type="nucleotide sequence ID" value="NZ_KZ857261.1"/>
</dbReference>
<organism evidence="3 4">
    <name type="scientific">Rhizobium grahamii</name>
    <dbReference type="NCBI Taxonomy" id="1120045"/>
    <lineage>
        <taxon>Bacteria</taxon>
        <taxon>Pseudomonadati</taxon>
        <taxon>Pseudomonadota</taxon>
        <taxon>Alphaproteobacteria</taxon>
        <taxon>Hyphomicrobiales</taxon>
        <taxon>Rhizobiaceae</taxon>
        <taxon>Rhizobium/Agrobacterium group</taxon>
        <taxon>Rhizobium</taxon>
    </lineage>
</organism>
<dbReference type="InterPro" id="IPR029787">
    <property type="entry name" value="Nucleotide_cyclase"/>
</dbReference>
<dbReference type="OrthoDB" id="9807521at2"/>
<dbReference type="InterPro" id="IPR050697">
    <property type="entry name" value="Adenylyl/Guanylyl_Cyclase_3/4"/>
</dbReference>
<gene>
    <name evidence="3" type="ORF">B5K06_20050</name>
</gene>
<dbReference type="Pfam" id="PF13181">
    <property type="entry name" value="TPR_8"/>
    <property type="match status" value="1"/>
</dbReference>
<evidence type="ECO:0000256" key="1">
    <source>
        <dbReference type="PROSITE-ProRule" id="PRU00339"/>
    </source>
</evidence>
<accession>A0A370KL14</accession>
<dbReference type="Gene3D" id="1.25.40.10">
    <property type="entry name" value="Tetratricopeptide repeat domain"/>
    <property type="match status" value="1"/>
</dbReference>
<keyword evidence="1" id="KW-0802">TPR repeat</keyword>
<dbReference type="InterPro" id="IPR001054">
    <property type="entry name" value="A/G_cyclase"/>
</dbReference>
<dbReference type="NCBIfam" id="NF047558">
    <property type="entry name" value="TPR_END_plus"/>
    <property type="match status" value="1"/>
</dbReference>
<dbReference type="SUPFAM" id="SSF55073">
    <property type="entry name" value="Nucleotide cyclase"/>
    <property type="match status" value="1"/>
</dbReference>
<dbReference type="Pfam" id="PF00211">
    <property type="entry name" value="Guanylate_cyc"/>
    <property type="match status" value="1"/>
</dbReference>
<dbReference type="Gene3D" id="3.30.70.1230">
    <property type="entry name" value="Nucleotide cyclase"/>
    <property type="match status" value="1"/>
</dbReference>
<dbReference type="InterPro" id="IPR011990">
    <property type="entry name" value="TPR-like_helical_dom_sf"/>
</dbReference>
<dbReference type="AlphaFoldDB" id="A0A370KL14"/>
<dbReference type="InterPro" id="IPR019734">
    <property type="entry name" value="TPR_rpt"/>
</dbReference>
<feature type="repeat" description="TPR" evidence="1">
    <location>
        <begin position="410"/>
        <end position="443"/>
    </location>
</feature>
<dbReference type="GO" id="GO:0006171">
    <property type="term" value="P:cAMP biosynthetic process"/>
    <property type="evidence" value="ECO:0007669"/>
    <property type="project" value="TreeGrafter"/>
</dbReference>
<evidence type="ECO:0000313" key="3">
    <source>
        <dbReference type="EMBL" id="RDJ08846.1"/>
    </source>
</evidence>
<dbReference type="PANTHER" id="PTHR43081:SF19">
    <property type="entry name" value="PH-SENSITIVE ADENYLATE CYCLASE RV1264"/>
    <property type="match status" value="1"/>
</dbReference>
<proteinExistence type="predicted"/>
<dbReference type="GO" id="GO:0004016">
    <property type="term" value="F:adenylate cyclase activity"/>
    <property type="evidence" value="ECO:0007669"/>
    <property type="project" value="UniProtKB-ARBA"/>
</dbReference>
<dbReference type="PROSITE" id="PS50005">
    <property type="entry name" value="TPR"/>
    <property type="match status" value="2"/>
</dbReference>
<comment type="caution">
    <text evidence="3">The sequence shown here is derived from an EMBL/GenBank/DDBJ whole genome shotgun (WGS) entry which is preliminary data.</text>
</comment>
<feature type="domain" description="Guanylate cyclase" evidence="2">
    <location>
        <begin position="7"/>
        <end position="122"/>
    </location>
</feature>
<reference evidence="3 4" key="1">
    <citation type="submission" date="2017-03" db="EMBL/GenBank/DDBJ databases">
        <title>Genome analysis of Rhizobial strains effectives or ineffectives for nitrogen fixation isolated from bean seeds.</title>
        <authorList>
            <person name="Peralta H."/>
            <person name="Aguilar-Vera A."/>
            <person name="Mora Y."/>
            <person name="Vargas-Lagunas C."/>
            <person name="Girard L."/>
            <person name="Mora J."/>
        </authorList>
    </citation>
    <scope>NUCLEOTIDE SEQUENCE [LARGE SCALE GENOMIC DNA]</scope>
    <source>
        <strain evidence="3 4">CCGM3</strain>
    </source>
</reference>
<dbReference type="SUPFAM" id="SSF48452">
    <property type="entry name" value="TPR-like"/>
    <property type="match status" value="1"/>
</dbReference>
<dbReference type="EMBL" id="NAAC01000018">
    <property type="protein sequence ID" value="RDJ08846.1"/>
    <property type="molecule type" value="Genomic_DNA"/>
</dbReference>
<evidence type="ECO:0000259" key="2">
    <source>
        <dbReference type="PROSITE" id="PS50125"/>
    </source>
</evidence>
<sequence>MERRLTAILAADVVGYSRLMGIDETGTLAAVNRHRKELIEPALAGHGGRLVKLIGDGLLAEFSSVVNAVACAVDIQRGMQQRNIGVEQEQRIQLRIGINLGDVIVEDGDIFGDGVNIAARLEGIAAPGGIAVSASVNDQIGSKLDLRFEDMGHQALKNIRQAVRVYAVLFDQPAERPAATPGIDQSNRQSILVLPFTNMSDDPDQEYFSDGLTEDIITDLSKISDLAVTPRNTTFTYKGRQVKIGQIARELSVRYVLQGSVRKAGTRVRISAQMIDAGNENHLWADRYDRDLTDIFAIQDEIAHAIVHQLKIKLHPEERRAIESDPTTSAEAYTYYLRGRKFARTMTMPYLNLARRMFAKAVELDPAYARAYAGIADCDSALHIWYAAQLPINDILAMSAKALALDPNLAEAHAARAMAFHHDGQDAEALGYFESALALDPDLFEANFYFAHSLFRRGAFEQATVYFERAAALYENDYVSPILLTAAYRSLGQPSTERRWAEETVRRCNRAAEQSPDSSSPVGRAGLAYAHLGDRQQAQSWTERALALDPSDAITRYNAACVYAILGDTERAIDLLEQLRPNSSFYQLEWFANDSDLDNIRSDPRFQKLLADIAEQR</sequence>
<dbReference type="Gene3D" id="3.40.50.10070">
    <property type="entry name" value="TolB, N-terminal domain"/>
    <property type="match status" value="1"/>
</dbReference>
<dbReference type="PANTHER" id="PTHR43081">
    <property type="entry name" value="ADENYLATE CYCLASE, TERMINAL-DIFFERENTIATION SPECIFIC-RELATED"/>
    <property type="match status" value="1"/>
</dbReference>
<name>A0A370KL14_9HYPH</name>
<dbReference type="Proteomes" id="UP000254939">
    <property type="component" value="Unassembled WGS sequence"/>
</dbReference>
<dbReference type="GO" id="GO:0035556">
    <property type="term" value="P:intracellular signal transduction"/>
    <property type="evidence" value="ECO:0007669"/>
    <property type="project" value="InterPro"/>
</dbReference>
<feature type="repeat" description="TPR" evidence="1">
    <location>
        <begin position="519"/>
        <end position="552"/>
    </location>
</feature>
<dbReference type="SMART" id="SM00028">
    <property type="entry name" value="TPR"/>
    <property type="match status" value="4"/>
</dbReference>
<dbReference type="PROSITE" id="PS50125">
    <property type="entry name" value="GUANYLATE_CYCLASE_2"/>
    <property type="match status" value="1"/>
</dbReference>
<protein>
    <submittedName>
        <fullName evidence="3">Adenylate/guanylate cyclase domain-containing protein</fullName>
    </submittedName>
</protein>
<evidence type="ECO:0000313" key="4">
    <source>
        <dbReference type="Proteomes" id="UP000254939"/>
    </source>
</evidence>